<dbReference type="Pfam" id="PF23376">
    <property type="entry name" value="Fn3_VIN3"/>
    <property type="match status" value="1"/>
</dbReference>
<evidence type="ECO:0000259" key="2">
    <source>
        <dbReference type="PROSITE" id="PS50853"/>
    </source>
</evidence>
<dbReference type="InterPro" id="IPR003961">
    <property type="entry name" value="FN3_dom"/>
</dbReference>
<dbReference type="InterPro" id="IPR036116">
    <property type="entry name" value="FN3_sf"/>
</dbReference>
<dbReference type="EMBL" id="JABCRI010000009">
    <property type="protein sequence ID" value="KAF8400298.1"/>
    <property type="molecule type" value="Genomic_DNA"/>
</dbReference>
<dbReference type="GO" id="GO:0040029">
    <property type="term" value="P:epigenetic regulation of gene expression"/>
    <property type="evidence" value="ECO:0007669"/>
    <property type="project" value="InterPro"/>
</dbReference>
<accession>A0A834Z8F8</accession>
<sequence>MIAKDTRRVDILCYRVFLSQKLLSGTEKYQKLFEIVDTAIKKLEAEVGPVAGLPVKMARSIVNRLSSGPEVQKLCAFAVESLESMLSCSILHPPPNHKIQESSSISPNLIRFEDVCPTSLTVVLGSEASSSEELVGYTLWHCKADAMDYPAEPTCILFAPNARFSVSDLTPGMEYMFKVVSFCDRRELGTWEVKFTMSSAGTNASKSLVIERSQSPATNCSSLSNHSLVGDECNNITPYVDQNDNPSGKHSNSQNTNSGIDEDGSPGDSMSVLDEEHVMGEGGAILKSTVLTESQRDSTNSTSGHQVSDILKPDNKHSPEGQLVEEISTENRPKILVRKDMEIVPFVCTSDAVLPITSCKLEIEKEGPGWRKISKHCDEELYNEAGKAEEPQVGSSSKKRSGSRWDEGCARDGSLEKEYEYCVKVIRMLECNGHIEKNFRVKFLTWYSLHATPQERRVVKVFVDTLIDDPACLAGQLVDTFLEGISSKRPPAVPTGFCMKLWH</sequence>
<dbReference type="InterPro" id="IPR056990">
    <property type="entry name" value="VIN3-like_C"/>
</dbReference>
<dbReference type="Pfam" id="PF23380">
    <property type="entry name" value="VIN3_C"/>
    <property type="match status" value="1"/>
</dbReference>
<protein>
    <recommendedName>
        <fullName evidence="2">Fibronectin type-III domain-containing protein</fullName>
    </recommendedName>
</protein>
<dbReference type="PROSITE" id="PS50853">
    <property type="entry name" value="FN3"/>
    <property type="match status" value="1"/>
</dbReference>
<feature type="domain" description="Fibronectin type-III" evidence="2">
    <location>
        <begin position="106"/>
        <end position="202"/>
    </location>
</feature>
<dbReference type="PANTHER" id="PTHR46286">
    <property type="entry name" value="VIN3-LIKE PROTEIN 2-RELATED"/>
    <property type="match status" value="1"/>
</dbReference>
<name>A0A834Z8F8_TETSI</name>
<evidence type="ECO:0000313" key="3">
    <source>
        <dbReference type="EMBL" id="KAF8400298.1"/>
    </source>
</evidence>
<dbReference type="OrthoDB" id="600557at2759"/>
<dbReference type="AlphaFoldDB" id="A0A834Z8F8"/>
<reference evidence="3 4" key="1">
    <citation type="submission" date="2020-04" db="EMBL/GenBank/DDBJ databases">
        <title>Plant Genome Project.</title>
        <authorList>
            <person name="Zhang R.-G."/>
        </authorList>
    </citation>
    <scope>NUCLEOTIDE SEQUENCE [LARGE SCALE GENOMIC DNA]</scope>
    <source>
        <strain evidence="3">YNK0</strain>
        <tissue evidence="3">Leaf</tissue>
    </source>
</reference>
<dbReference type="PANTHER" id="PTHR46286:SF2">
    <property type="entry name" value="VIN3-LIKE PROTEIN 2"/>
    <property type="match status" value="1"/>
</dbReference>
<feature type="compositionally biased region" description="Polar residues" evidence="1">
    <location>
        <begin position="292"/>
        <end position="306"/>
    </location>
</feature>
<dbReference type="GO" id="GO:0010048">
    <property type="term" value="P:vernalization response"/>
    <property type="evidence" value="ECO:0007669"/>
    <property type="project" value="InterPro"/>
</dbReference>
<comment type="caution">
    <text evidence="3">The sequence shown here is derived from an EMBL/GenBank/DDBJ whole genome shotgun (WGS) entry which is preliminary data.</text>
</comment>
<evidence type="ECO:0000313" key="4">
    <source>
        <dbReference type="Proteomes" id="UP000655225"/>
    </source>
</evidence>
<keyword evidence="4" id="KW-1185">Reference proteome</keyword>
<gene>
    <name evidence="3" type="ORF">HHK36_013595</name>
</gene>
<dbReference type="Proteomes" id="UP000655225">
    <property type="component" value="Unassembled WGS sequence"/>
</dbReference>
<feature type="compositionally biased region" description="Polar residues" evidence="1">
    <location>
        <begin position="234"/>
        <end position="259"/>
    </location>
</feature>
<organism evidence="3 4">
    <name type="scientific">Tetracentron sinense</name>
    <name type="common">Spur-leaf</name>
    <dbReference type="NCBI Taxonomy" id="13715"/>
    <lineage>
        <taxon>Eukaryota</taxon>
        <taxon>Viridiplantae</taxon>
        <taxon>Streptophyta</taxon>
        <taxon>Embryophyta</taxon>
        <taxon>Tracheophyta</taxon>
        <taxon>Spermatophyta</taxon>
        <taxon>Magnoliopsida</taxon>
        <taxon>Trochodendrales</taxon>
        <taxon>Trochodendraceae</taxon>
        <taxon>Tetracentron</taxon>
    </lineage>
</organism>
<proteinExistence type="predicted"/>
<feature type="region of interest" description="Disordered" evidence="1">
    <location>
        <begin position="384"/>
        <end position="409"/>
    </location>
</feature>
<evidence type="ECO:0000256" key="1">
    <source>
        <dbReference type="SAM" id="MobiDB-lite"/>
    </source>
</evidence>
<feature type="region of interest" description="Disordered" evidence="1">
    <location>
        <begin position="234"/>
        <end position="272"/>
    </location>
</feature>
<dbReference type="SUPFAM" id="SSF49265">
    <property type="entry name" value="Fibronectin type III"/>
    <property type="match status" value="1"/>
</dbReference>
<dbReference type="InterPro" id="IPR058585">
    <property type="entry name" value="Fn3_VIN3"/>
</dbReference>
<dbReference type="OMA" id="AGECEVT"/>
<feature type="region of interest" description="Disordered" evidence="1">
    <location>
        <begin position="292"/>
        <end position="327"/>
    </location>
</feature>
<dbReference type="CDD" id="cd00063">
    <property type="entry name" value="FN3"/>
    <property type="match status" value="1"/>
</dbReference>
<dbReference type="InterPro" id="IPR044514">
    <property type="entry name" value="VIN3-like"/>
</dbReference>